<evidence type="ECO:0000313" key="2">
    <source>
        <dbReference type="Proteomes" id="UP000799764"/>
    </source>
</evidence>
<organism evidence="1 2">
    <name type="scientific">Karstenula rhodostoma CBS 690.94</name>
    <dbReference type="NCBI Taxonomy" id="1392251"/>
    <lineage>
        <taxon>Eukaryota</taxon>
        <taxon>Fungi</taxon>
        <taxon>Dikarya</taxon>
        <taxon>Ascomycota</taxon>
        <taxon>Pezizomycotina</taxon>
        <taxon>Dothideomycetes</taxon>
        <taxon>Pleosporomycetidae</taxon>
        <taxon>Pleosporales</taxon>
        <taxon>Massarineae</taxon>
        <taxon>Didymosphaeriaceae</taxon>
        <taxon>Karstenula</taxon>
    </lineage>
</organism>
<sequence>MHCLLQLAPGVCATRGIRSTLKEEPAAYSTSFAGFISYRCFALYLRQLSTGRRLNPGHPRRRRGQGIRQELRLPRVQNLRRACSVGCAGSRQGANNPVIMYGLLLHQVKSVKDINESLAIIWNNFLEVNAEVKVPPNGVSLYVDGRDIAVAHLLALENPGAANQRFIFAAALSDSQGCDDAHHYLPGFSRCV</sequence>
<dbReference type="AlphaFoldDB" id="A0A9P4PTF5"/>
<dbReference type="Gene3D" id="3.40.50.720">
    <property type="entry name" value="NAD(P)-binding Rossmann-like Domain"/>
    <property type="match status" value="1"/>
</dbReference>
<dbReference type="EMBL" id="MU001494">
    <property type="protein sequence ID" value="KAF2449862.1"/>
    <property type="molecule type" value="Genomic_DNA"/>
</dbReference>
<dbReference type="OrthoDB" id="3791752at2759"/>
<proteinExistence type="predicted"/>
<evidence type="ECO:0000313" key="1">
    <source>
        <dbReference type="EMBL" id="KAF2449862.1"/>
    </source>
</evidence>
<reference evidence="1" key="1">
    <citation type="journal article" date="2020" name="Stud. Mycol.">
        <title>101 Dothideomycetes genomes: a test case for predicting lifestyles and emergence of pathogens.</title>
        <authorList>
            <person name="Haridas S."/>
            <person name="Albert R."/>
            <person name="Binder M."/>
            <person name="Bloem J."/>
            <person name="Labutti K."/>
            <person name="Salamov A."/>
            <person name="Andreopoulos B."/>
            <person name="Baker S."/>
            <person name="Barry K."/>
            <person name="Bills G."/>
            <person name="Bluhm B."/>
            <person name="Cannon C."/>
            <person name="Castanera R."/>
            <person name="Culley D."/>
            <person name="Daum C."/>
            <person name="Ezra D."/>
            <person name="Gonzalez J."/>
            <person name="Henrissat B."/>
            <person name="Kuo A."/>
            <person name="Liang C."/>
            <person name="Lipzen A."/>
            <person name="Lutzoni F."/>
            <person name="Magnuson J."/>
            <person name="Mondo S."/>
            <person name="Nolan M."/>
            <person name="Ohm R."/>
            <person name="Pangilinan J."/>
            <person name="Park H.-J."/>
            <person name="Ramirez L."/>
            <person name="Alfaro M."/>
            <person name="Sun H."/>
            <person name="Tritt A."/>
            <person name="Yoshinaga Y."/>
            <person name="Zwiers L.-H."/>
            <person name="Turgeon B."/>
            <person name="Goodwin S."/>
            <person name="Spatafora J."/>
            <person name="Crous P."/>
            <person name="Grigoriev I."/>
        </authorList>
    </citation>
    <scope>NUCLEOTIDE SEQUENCE</scope>
    <source>
        <strain evidence="1">CBS 690.94</strain>
    </source>
</reference>
<name>A0A9P4PTF5_9PLEO</name>
<dbReference type="Proteomes" id="UP000799764">
    <property type="component" value="Unassembled WGS sequence"/>
</dbReference>
<keyword evidence="2" id="KW-1185">Reference proteome</keyword>
<protein>
    <submittedName>
        <fullName evidence="1">Uncharacterized protein</fullName>
    </submittedName>
</protein>
<comment type="caution">
    <text evidence="1">The sequence shown here is derived from an EMBL/GenBank/DDBJ whole genome shotgun (WGS) entry which is preliminary data.</text>
</comment>
<gene>
    <name evidence="1" type="ORF">P171DRAFT_201134</name>
</gene>
<accession>A0A9P4PTF5</accession>